<dbReference type="SUPFAM" id="SSF53098">
    <property type="entry name" value="Ribonuclease H-like"/>
    <property type="match status" value="1"/>
</dbReference>
<accession>A0ABW5ZS18</accession>
<dbReference type="PANTHER" id="PTHR30231">
    <property type="entry name" value="DNA POLYMERASE III SUBUNIT EPSILON"/>
    <property type="match status" value="1"/>
</dbReference>
<keyword evidence="1" id="KW-0540">Nuclease</keyword>
<dbReference type="Pfam" id="PF00929">
    <property type="entry name" value="RNase_T"/>
    <property type="match status" value="1"/>
</dbReference>
<gene>
    <name evidence="5" type="ORF">ACFS29_02345</name>
</gene>
<evidence type="ECO:0000256" key="3">
    <source>
        <dbReference type="ARBA" id="ARBA00022839"/>
    </source>
</evidence>
<dbReference type="RefSeq" id="WP_194507853.1">
    <property type="nucleotide sequence ID" value="NZ_JADILU010000003.1"/>
</dbReference>
<dbReference type="PANTHER" id="PTHR30231:SF4">
    <property type="entry name" value="PROTEIN NEN2"/>
    <property type="match status" value="1"/>
</dbReference>
<name>A0ABW5ZS18_9FLAO</name>
<dbReference type="InterPro" id="IPR013520">
    <property type="entry name" value="Ribonucl_H"/>
</dbReference>
<dbReference type="InterPro" id="IPR012337">
    <property type="entry name" value="RNaseH-like_sf"/>
</dbReference>
<protein>
    <submittedName>
        <fullName evidence="5">PolC-type DNA polymerase III</fullName>
    </submittedName>
</protein>
<keyword evidence="6" id="KW-1185">Reference proteome</keyword>
<evidence type="ECO:0000259" key="4">
    <source>
        <dbReference type="SMART" id="SM00479"/>
    </source>
</evidence>
<reference evidence="6" key="1">
    <citation type="journal article" date="2019" name="Int. J. Syst. Evol. Microbiol.">
        <title>The Global Catalogue of Microorganisms (GCM) 10K type strain sequencing project: providing services to taxonomists for standard genome sequencing and annotation.</title>
        <authorList>
            <consortium name="The Broad Institute Genomics Platform"/>
            <consortium name="The Broad Institute Genome Sequencing Center for Infectious Disease"/>
            <person name="Wu L."/>
            <person name="Ma J."/>
        </authorList>
    </citation>
    <scope>NUCLEOTIDE SEQUENCE [LARGE SCALE GENOMIC DNA]</scope>
    <source>
        <strain evidence="6">KCTC 32514</strain>
    </source>
</reference>
<evidence type="ECO:0000256" key="1">
    <source>
        <dbReference type="ARBA" id="ARBA00022722"/>
    </source>
</evidence>
<comment type="caution">
    <text evidence="5">The sequence shown here is derived from an EMBL/GenBank/DDBJ whole genome shotgun (WGS) entry which is preliminary data.</text>
</comment>
<evidence type="ECO:0000313" key="6">
    <source>
        <dbReference type="Proteomes" id="UP001597548"/>
    </source>
</evidence>
<organism evidence="5 6">
    <name type="scientific">Psychroserpens luteus</name>
    <dbReference type="NCBI Taxonomy" id="1434066"/>
    <lineage>
        <taxon>Bacteria</taxon>
        <taxon>Pseudomonadati</taxon>
        <taxon>Bacteroidota</taxon>
        <taxon>Flavobacteriia</taxon>
        <taxon>Flavobacteriales</taxon>
        <taxon>Flavobacteriaceae</taxon>
        <taxon>Psychroserpens</taxon>
    </lineage>
</organism>
<dbReference type="InterPro" id="IPR006054">
    <property type="entry name" value="DnaQ"/>
</dbReference>
<dbReference type="SMART" id="SM00479">
    <property type="entry name" value="EXOIII"/>
    <property type="match status" value="1"/>
</dbReference>
<dbReference type="EMBL" id="JBHUOS010000001">
    <property type="protein sequence ID" value="MFD2914462.1"/>
    <property type="molecule type" value="Genomic_DNA"/>
</dbReference>
<evidence type="ECO:0000313" key="5">
    <source>
        <dbReference type="EMBL" id="MFD2914462.1"/>
    </source>
</evidence>
<evidence type="ECO:0000256" key="2">
    <source>
        <dbReference type="ARBA" id="ARBA00022801"/>
    </source>
</evidence>
<keyword evidence="2" id="KW-0378">Hydrolase</keyword>
<feature type="domain" description="Exonuclease" evidence="4">
    <location>
        <begin position="32"/>
        <end position="201"/>
    </location>
</feature>
<proteinExistence type="predicted"/>
<dbReference type="Proteomes" id="UP001597548">
    <property type="component" value="Unassembled WGS sequence"/>
</dbReference>
<dbReference type="NCBIfam" id="TIGR00573">
    <property type="entry name" value="dnaq"/>
    <property type="match status" value="1"/>
</dbReference>
<dbReference type="InterPro" id="IPR036397">
    <property type="entry name" value="RNaseH_sf"/>
</dbReference>
<keyword evidence="3" id="KW-0269">Exonuclease</keyword>
<dbReference type="CDD" id="cd06127">
    <property type="entry name" value="DEDDh"/>
    <property type="match status" value="1"/>
</dbReference>
<dbReference type="Gene3D" id="3.30.420.10">
    <property type="entry name" value="Ribonuclease H-like superfamily/Ribonuclease H"/>
    <property type="match status" value="1"/>
</dbReference>
<sequence>MSWFKKKSYPDFWKQYLECFESNQNLDIETIRFVIFDTETTGLDTKHDRILSIGTIAVIGNTIKVSDSFECYLQQDLFNAKTVKIHGLLKAGHFNKVQERDAIIQFLAHIKNSVLVAHHAGFDVTMINQALKRMNLPKLKNKVLDTGHLFIKTKLDDSKTHYSLDDLSLRFKIPQHDRHTASGDAYITALLLVKILAVLKKNNPSLQLKDLLRSHTRIGLL</sequence>